<dbReference type="PANTHER" id="PTHR13222">
    <property type="entry name" value="RB1-INDUCIBLE COILED-COIL"/>
    <property type="match status" value="1"/>
</dbReference>
<keyword evidence="5 7" id="KW-0072">Autophagy</keyword>
<keyword evidence="7" id="KW-0926">Vacuole</keyword>
<feature type="compositionally biased region" description="Pro residues" evidence="9">
    <location>
        <begin position="81"/>
        <end position="90"/>
    </location>
</feature>
<dbReference type="EMBL" id="JBFMKM010000003">
    <property type="protein sequence ID" value="KAL1311397.1"/>
    <property type="molecule type" value="Genomic_DNA"/>
</dbReference>
<feature type="coiled-coil region" evidence="8">
    <location>
        <begin position="759"/>
        <end position="793"/>
    </location>
</feature>
<dbReference type="RefSeq" id="XP_069204246.1">
    <property type="nucleotide sequence ID" value="XM_069347933.1"/>
</dbReference>
<feature type="domain" description="Autophagy-related protein 11 C-terminal" evidence="11">
    <location>
        <begin position="901"/>
        <end position="1049"/>
    </location>
</feature>
<keyword evidence="13" id="KW-1185">Reference proteome</keyword>
<keyword evidence="6 8" id="KW-0175">Coiled coil</keyword>
<proteinExistence type="inferred from homology"/>
<dbReference type="InterPro" id="IPR045326">
    <property type="entry name" value="ATG17-like_dom"/>
</dbReference>
<evidence type="ECO:0000313" key="13">
    <source>
        <dbReference type="Proteomes" id="UP001562354"/>
    </source>
</evidence>
<dbReference type="Proteomes" id="UP001562354">
    <property type="component" value="Unassembled WGS sequence"/>
</dbReference>
<comment type="subcellular location">
    <subcellularLocation>
        <location evidence="7">Preautophagosomal structure membrane</location>
        <topology evidence="7">Peripheral membrane protein</topology>
    </subcellularLocation>
    <subcellularLocation>
        <location evidence="7">Vacuole membrane</location>
        <topology evidence="7">Peripheral membrane protein</topology>
    </subcellularLocation>
    <text evidence="7">During pexophagy, accumulates in the vacuolar membrane region, where the peroxisomes contact the vacuole.</text>
</comment>
<keyword evidence="3 7" id="KW-0813">Transport</keyword>
<evidence type="ECO:0000256" key="6">
    <source>
        <dbReference type="ARBA" id="ARBA00023054"/>
    </source>
</evidence>
<feature type="compositionally biased region" description="Basic and acidic residues" evidence="9">
    <location>
        <begin position="1095"/>
        <end position="1133"/>
    </location>
</feature>
<evidence type="ECO:0000256" key="3">
    <source>
        <dbReference type="ARBA" id="ARBA00022448"/>
    </source>
</evidence>
<evidence type="ECO:0000256" key="4">
    <source>
        <dbReference type="ARBA" id="ARBA00022927"/>
    </source>
</evidence>
<keyword evidence="4 7" id="KW-0653">Protein transport</keyword>
<sequence>MSMVIFIGPSGDKLATDLSEINSLDALKAFVESKADVAANKLVFLTAKGKQVRPQSLLTENEIYAFDSSLLSEPRQQSVPSPTPYEPGQPPDSISDQTDLQSWHSLFAARLEWAVSLREACALLVSQAQKHAEEQTVIHKSLGVAVASLSSHMRNAEEKYTATEEWCEQVLVQQEKVIDRWKKDYDLLESMPARPEFARFIATRNAPVDTLQHFVDVDEVNNAGARAKAVMISFAQRIADLKTNLASTAKSSHELLLAVEQSNSTPADASLELLNEIDIIVNKMRNDMDHVATLPTNSQGVSRASKMALLHTRNYLPNLTEFCGEINDLLHRHIQARNEAAHTSLSQMQTLAIIEGRLSKLLSAIKKLDISSEDQQAFGLLNIVGRLPHVYGSLMIEAIRRREWAAKSKKESATLVEEMATYQEEETRRRKKWLLSVDDVVNTDLVTTKPPGVELSLRSDEREWPVVSRQELQEYIQILIEKDIPVQELQSAIQDLDRPTKKQLKLARNAFKNGSVHDGAFGSTSIMMRGGGDVVKLEEELRGQRSRVRKLEDLLHRQANMQRNSSAFSPMLELVSEDTSLQTRIASLEAELQQANIKQAQFEEAVSTKKDIMENMEAQKREFADERRVLEGELREARSKIEDFEDENEKLLESREHVTHELDRYKTRLRNAYSHLSGKEPPLDPIELSTALEGLSKAMMQKHAVLEAKIIQMTDDMVLEKAHSASLSSCLNDERAQLHELREKMASGESGADALRKRVEEKEGRVITLTESLSQAESQAKNLDAELKRVTGRLDQRGTRATEVSQRLYSQNARLLRLLDQSGFVVAYKEDGTMVIERASKVNNSTTLDASISRILPSRKTSTTEPSFLHWSESTDAATEETAFAYFTQQISLFDVQVFSEALSKRLRDFEYTARKWSKEAKSFSSLSSRLRNETSQKIAVRDFKEGDLALFLPTRGELGNKGAWAAFNIGAPHHFLREKEGMGLNRREWLVARISRIEERVVDLKKRDGDSLRSVGSASIDAASFDSRKDDNPFELSDGLTWYMVHASEDKAAAPSTPGLGTVTVASSTVDAKGSIRKKEGIEAVKTLGNVKSLDSRRSSEASRKGEVIKRSPSDNSVREDDQVRRDLLFGP</sequence>
<evidence type="ECO:0000256" key="8">
    <source>
        <dbReference type="SAM" id="Coils"/>
    </source>
</evidence>
<feature type="coiled-coil region" evidence="8">
    <location>
        <begin position="578"/>
        <end position="668"/>
    </location>
</feature>
<dbReference type="Pfam" id="PF04108">
    <property type="entry name" value="ATG17_like"/>
    <property type="match status" value="1"/>
</dbReference>
<evidence type="ECO:0000256" key="5">
    <source>
        <dbReference type="ARBA" id="ARBA00023006"/>
    </source>
</evidence>
<dbReference type="PANTHER" id="PTHR13222:SF1">
    <property type="entry name" value="RB1-INDUCIBLE COILED-COIL PROTEIN 1"/>
    <property type="match status" value="1"/>
</dbReference>
<evidence type="ECO:0000313" key="12">
    <source>
        <dbReference type="EMBL" id="KAL1311397.1"/>
    </source>
</evidence>
<accession>A0ABR3PPC4</accession>
<feature type="domain" description="Autophagy protein ATG17-like" evidence="10">
    <location>
        <begin position="93"/>
        <end position="440"/>
    </location>
</feature>
<evidence type="ECO:0000256" key="9">
    <source>
        <dbReference type="SAM" id="MobiDB-lite"/>
    </source>
</evidence>
<dbReference type="InterPro" id="IPR040040">
    <property type="entry name" value="ATG11"/>
</dbReference>
<dbReference type="SUPFAM" id="SSF57997">
    <property type="entry name" value="Tropomyosin"/>
    <property type="match status" value="1"/>
</dbReference>
<evidence type="ECO:0000256" key="7">
    <source>
        <dbReference type="RuleBase" id="RU367075"/>
    </source>
</evidence>
<evidence type="ECO:0000259" key="11">
    <source>
        <dbReference type="Pfam" id="PF10377"/>
    </source>
</evidence>
<comment type="function">
    <text evidence="7">Involved in cytoplasm to vacuole transport (Cvt), pexophagy, mitophagy and nucleophagy. Recruits mitochondria for their selective degradation via autophagy (mitophagy) during starvation. Works as scaffold proteins that recruit ATG proteins to the pre-autophagosome (PAS), the site of vesicle/autophagosome formation. Required for the Cvt vesicles completion.</text>
</comment>
<protein>
    <recommendedName>
        <fullName evidence="2 7">Autophagy-related protein 11</fullName>
    </recommendedName>
</protein>
<dbReference type="InterPro" id="IPR019460">
    <property type="entry name" value="Atg11_C"/>
</dbReference>
<reference evidence="12 13" key="1">
    <citation type="submission" date="2024-07" db="EMBL/GenBank/DDBJ databases">
        <title>Draft sequence of the Neodothiora populina.</title>
        <authorList>
            <person name="Drown D.D."/>
            <person name="Schuette U.S."/>
            <person name="Buechlein A.B."/>
            <person name="Rusch D.R."/>
            <person name="Winton L.W."/>
            <person name="Adams G.A."/>
        </authorList>
    </citation>
    <scope>NUCLEOTIDE SEQUENCE [LARGE SCALE GENOMIC DNA]</scope>
    <source>
        <strain evidence="12 13">CPC 39397</strain>
    </source>
</reference>
<gene>
    <name evidence="12" type="ORF">AAFC00_001564</name>
</gene>
<evidence type="ECO:0000256" key="2">
    <source>
        <dbReference type="ARBA" id="ARBA00013804"/>
    </source>
</evidence>
<organism evidence="12 13">
    <name type="scientific">Neodothiora populina</name>
    <dbReference type="NCBI Taxonomy" id="2781224"/>
    <lineage>
        <taxon>Eukaryota</taxon>
        <taxon>Fungi</taxon>
        <taxon>Dikarya</taxon>
        <taxon>Ascomycota</taxon>
        <taxon>Pezizomycotina</taxon>
        <taxon>Dothideomycetes</taxon>
        <taxon>Dothideomycetidae</taxon>
        <taxon>Dothideales</taxon>
        <taxon>Dothioraceae</taxon>
        <taxon>Neodothiora</taxon>
    </lineage>
</organism>
<comment type="caution">
    <text evidence="12">The sequence shown here is derived from an EMBL/GenBank/DDBJ whole genome shotgun (WGS) entry which is preliminary data.</text>
</comment>
<comment type="similarity">
    <text evidence="1 7">Belongs to the ATG11 family.</text>
</comment>
<evidence type="ECO:0000256" key="1">
    <source>
        <dbReference type="ARBA" id="ARBA00009729"/>
    </source>
</evidence>
<feature type="region of interest" description="Disordered" evidence="9">
    <location>
        <begin position="72"/>
        <end position="97"/>
    </location>
</feature>
<evidence type="ECO:0000259" key="10">
    <source>
        <dbReference type="Pfam" id="PF04108"/>
    </source>
</evidence>
<dbReference type="Pfam" id="PF10377">
    <property type="entry name" value="ATG11"/>
    <property type="match status" value="1"/>
</dbReference>
<comment type="subunit">
    <text evidence="7">Homodimer.</text>
</comment>
<dbReference type="GeneID" id="95975267"/>
<name>A0ABR3PPC4_9PEZI</name>
<feature type="region of interest" description="Disordered" evidence="9">
    <location>
        <begin position="1094"/>
        <end position="1133"/>
    </location>
</feature>
<keyword evidence="7" id="KW-0472">Membrane</keyword>